<feature type="region of interest" description="Disordered" evidence="1">
    <location>
        <begin position="1"/>
        <end position="32"/>
    </location>
</feature>
<dbReference type="InterPro" id="IPR013083">
    <property type="entry name" value="Znf_RING/FYVE/PHD"/>
</dbReference>
<dbReference type="AlphaFoldDB" id="A0AAD6IUV6"/>
<dbReference type="EMBL" id="JAQGDS010000008">
    <property type="protein sequence ID" value="KAJ6258782.1"/>
    <property type="molecule type" value="Genomic_DNA"/>
</dbReference>
<dbReference type="Gene3D" id="3.30.40.10">
    <property type="entry name" value="Zinc/RING finger domain, C3HC4 (zinc finger)"/>
    <property type="match status" value="1"/>
</dbReference>
<feature type="compositionally biased region" description="Polar residues" evidence="1">
    <location>
        <begin position="246"/>
        <end position="267"/>
    </location>
</feature>
<reference evidence="2" key="1">
    <citation type="submission" date="2023-01" db="EMBL/GenBank/DDBJ databases">
        <title>The chitinases involved in constricting ring structure development in the nematode-trapping fungus Drechslerella dactyloides.</title>
        <authorList>
            <person name="Wang R."/>
            <person name="Zhang L."/>
            <person name="Tang P."/>
            <person name="Li S."/>
            <person name="Liang L."/>
        </authorList>
    </citation>
    <scope>NUCLEOTIDE SEQUENCE</scope>
    <source>
        <strain evidence="2">YMF1.00031</strain>
    </source>
</reference>
<evidence type="ECO:0000313" key="2">
    <source>
        <dbReference type="EMBL" id="KAJ6258782.1"/>
    </source>
</evidence>
<dbReference type="SUPFAM" id="SSF57850">
    <property type="entry name" value="RING/U-box"/>
    <property type="match status" value="1"/>
</dbReference>
<protein>
    <recommendedName>
        <fullName evidence="4">RING-type domain-containing protein</fullName>
    </recommendedName>
</protein>
<accession>A0AAD6IUV6</accession>
<evidence type="ECO:0008006" key="4">
    <source>
        <dbReference type="Google" id="ProtNLM"/>
    </source>
</evidence>
<proteinExistence type="predicted"/>
<name>A0AAD6IUV6_DREDA</name>
<comment type="caution">
    <text evidence="2">The sequence shown here is derived from an EMBL/GenBank/DDBJ whole genome shotgun (WGS) entry which is preliminary data.</text>
</comment>
<evidence type="ECO:0000313" key="3">
    <source>
        <dbReference type="Proteomes" id="UP001221413"/>
    </source>
</evidence>
<keyword evidence="3" id="KW-1185">Reference proteome</keyword>
<sequence>MSSSLVSKSRSRKSAKARGGAAPESTKEPKDTQDQIYSIALRLGWAKRTKHNTTPTRTEAEVYSLEGRGTCFICDAGFFLYEAVELSCGHRHCKACIKQNYELVIKLPEHYPPRCCSPLELKEAVVALSEDQIEAVLKLRQLADEWGGGCKCDEGLRATIAIGTAADTTNSEVTLEYRDMVRQHRRAATRKQYLLQKDHKSLITVRTKKANALKNALKITALREELKNLRRSVKSKPKTPGFEGGNTVSGRTIEKSTGAQDSYNMETRGQKRKRVGDTELLTFLGTSIPIGQRTRAKAKKSVKFVKLGPVGARVEEQY</sequence>
<feature type="region of interest" description="Disordered" evidence="1">
    <location>
        <begin position="234"/>
        <end position="272"/>
    </location>
</feature>
<gene>
    <name evidence="2" type="ORF">Dda_6836</name>
</gene>
<organism evidence="2 3">
    <name type="scientific">Drechslerella dactyloides</name>
    <name type="common">Nematode-trapping fungus</name>
    <name type="synonym">Arthrobotrys dactyloides</name>
    <dbReference type="NCBI Taxonomy" id="74499"/>
    <lineage>
        <taxon>Eukaryota</taxon>
        <taxon>Fungi</taxon>
        <taxon>Dikarya</taxon>
        <taxon>Ascomycota</taxon>
        <taxon>Pezizomycotina</taxon>
        <taxon>Orbiliomycetes</taxon>
        <taxon>Orbiliales</taxon>
        <taxon>Orbiliaceae</taxon>
        <taxon>Drechslerella</taxon>
    </lineage>
</organism>
<evidence type="ECO:0000256" key="1">
    <source>
        <dbReference type="SAM" id="MobiDB-lite"/>
    </source>
</evidence>
<dbReference type="Proteomes" id="UP001221413">
    <property type="component" value="Unassembled WGS sequence"/>
</dbReference>